<reference evidence="1" key="1">
    <citation type="submission" date="2021-01" db="EMBL/GenBank/DDBJ databases">
        <authorList>
            <consortium name="Genoscope - CEA"/>
            <person name="William W."/>
        </authorList>
    </citation>
    <scope>NUCLEOTIDE SEQUENCE</scope>
</reference>
<evidence type="ECO:0000313" key="2">
    <source>
        <dbReference type="EMBL" id="CAD8056627.1"/>
    </source>
</evidence>
<keyword evidence="3" id="KW-1185">Reference proteome</keyword>
<comment type="caution">
    <text evidence="1">The sequence shown here is derived from an EMBL/GenBank/DDBJ whole genome shotgun (WGS) entry which is preliminary data.</text>
</comment>
<organism evidence="1 3">
    <name type="scientific">Paramecium sonneborni</name>
    <dbReference type="NCBI Taxonomy" id="65129"/>
    <lineage>
        <taxon>Eukaryota</taxon>
        <taxon>Sar</taxon>
        <taxon>Alveolata</taxon>
        <taxon>Ciliophora</taxon>
        <taxon>Intramacronucleata</taxon>
        <taxon>Oligohymenophorea</taxon>
        <taxon>Peniculida</taxon>
        <taxon>Parameciidae</taxon>
        <taxon>Paramecium</taxon>
    </lineage>
</organism>
<accession>A0A8S1KRX3</accession>
<proteinExistence type="predicted"/>
<dbReference type="Proteomes" id="UP000692954">
    <property type="component" value="Unassembled WGS sequence"/>
</dbReference>
<gene>
    <name evidence="1" type="ORF">PSON_ATCC_30995.1.T0100347</name>
    <name evidence="2" type="ORF">PSON_ATCC_30995.1.T0100349</name>
</gene>
<protein>
    <submittedName>
        <fullName evidence="1">Uncharacterized protein</fullName>
    </submittedName>
</protein>
<dbReference type="EMBL" id="CAJJDN010000010">
    <property type="protein sequence ID" value="CAD8056627.1"/>
    <property type="molecule type" value="Genomic_DNA"/>
</dbReference>
<name>A0A8S1KRX3_9CILI</name>
<sequence>MLEKEDLIWLPQTEFKDKRDLKSLPAEWHRNQDIQLQTLKIYSSVQLKMHSNAPVLTKNSQNQLVIYTSMNKDVSKPVNLFDPLSELETSDNPDQIAYNQVLPNISTSKNDTSLFDEDDDSSIQLVTQITVEPEEAMIVLIDVSGSMEKEYYKSEF</sequence>
<evidence type="ECO:0000313" key="1">
    <source>
        <dbReference type="EMBL" id="CAD8056625.1"/>
    </source>
</evidence>
<evidence type="ECO:0000313" key="3">
    <source>
        <dbReference type="Proteomes" id="UP000692954"/>
    </source>
</evidence>
<dbReference type="AlphaFoldDB" id="A0A8S1KRX3"/>
<dbReference type="EMBL" id="CAJJDN010000010">
    <property type="protein sequence ID" value="CAD8056625.1"/>
    <property type="molecule type" value="Genomic_DNA"/>
</dbReference>